<accession>A0A671EP87</accession>
<dbReference type="GO" id="GO:2000243">
    <property type="term" value="P:positive regulation of reproductive process"/>
    <property type="evidence" value="ECO:0007669"/>
    <property type="project" value="UniProtKB-ARBA"/>
</dbReference>
<dbReference type="Pfam" id="PF00089">
    <property type="entry name" value="Trypsin"/>
    <property type="match status" value="1"/>
</dbReference>
<protein>
    <submittedName>
        <fullName evidence="7">Serine protease 58</fullName>
    </submittedName>
</protein>
<dbReference type="FunFam" id="2.40.10.10:FF:000049">
    <property type="entry name" value="probable inactive serine protease 37"/>
    <property type="match status" value="1"/>
</dbReference>
<dbReference type="FunFam" id="2.40.10.10:FF:000005">
    <property type="entry name" value="Serine protease 37"/>
    <property type="match status" value="1"/>
</dbReference>
<evidence type="ECO:0000256" key="5">
    <source>
        <dbReference type="SAM" id="SignalP"/>
    </source>
</evidence>
<dbReference type="GeneTree" id="ENSGT01020000230389"/>
<evidence type="ECO:0000259" key="6">
    <source>
        <dbReference type="PROSITE" id="PS50240"/>
    </source>
</evidence>
<evidence type="ECO:0000313" key="8">
    <source>
        <dbReference type="Proteomes" id="UP000472240"/>
    </source>
</evidence>
<dbReference type="SMART" id="SM00020">
    <property type="entry name" value="Tryp_SPc"/>
    <property type="match status" value="1"/>
</dbReference>
<name>A0A671EP87_RHIFE</name>
<dbReference type="AlphaFoldDB" id="A0A671EP87"/>
<dbReference type="OrthoDB" id="10059102at2759"/>
<feature type="domain" description="Peptidase S1" evidence="6">
    <location>
        <begin position="29"/>
        <end position="239"/>
    </location>
</feature>
<evidence type="ECO:0000256" key="3">
    <source>
        <dbReference type="ARBA" id="ARBA00022729"/>
    </source>
</evidence>
<evidence type="ECO:0000256" key="2">
    <source>
        <dbReference type="ARBA" id="ARBA00022525"/>
    </source>
</evidence>
<dbReference type="PROSITE" id="PS50240">
    <property type="entry name" value="TRYPSIN_DOM"/>
    <property type="match status" value="1"/>
</dbReference>
<keyword evidence="3 5" id="KW-0732">Signal</keyword>
<reference evidence="7" key="5">
    <citation type="submission" date="2025-09" db="UniProtKB">
        <authorList>
            <consortium name="Ensembl"/>
        </authorList>
    </citation>
    <scope>IDENTIFICATION</scope>
</reference>
<reference evidence="7 8" key="2">
    <citation type="journal article" date="2018" name="Annu Rev Anim Biosci">
        <title>Bat Biology, Genomes, and the Bat1K Project: To Generate Chromosome-Level Genomes for All Living Bat Species.</title>
        <authorList>
            <person name="Teeling E.C."/>
            <person name="Vernes S.C."/>
            <person name="Davalos L.M."/>
            <person name="Ray D.A."/>
            <person name="Gilbert M.T.P."/>
            <person name="Myers E."/>
        </authorList>
    </citation>
    <scope>NUCLEOTIDE SEQUENCE</scope>
</reference>
<dbReference type="OMA" id="IEYDLML"/>
<feature type="chain" id="PRO_5025395056" evidence="5">
    <location>
        <begin position="18"/>
        <end position="241"/>
    </location>
</feature>
<comment type="subcellular location">
    <subcellularLocation>
        <location evidence="1">Secreted</location>
    </subcellularLocation>
</comment>
<keyword evidence="2" id="KW-0964">Secreted</keyword>
<dbReference type="SUPFAM" id="SSF50494">
    <property type="entry name" value="Trypsin-like serine proteases"/>
    <property type="match status" value="1"/>
</dbReference>
<dbReference type="GO" id="GO:0030141">
    <property type="term" value="C:secretory granule"/>
    <property type="evidence" value="ECO:0007669"/>
    <property type="project" value="TreeGrafter"/>
</dbReference>
<dbReference type="InterPro" id="IPR009003">
    <property type="entry name" value="Peptidase_S1_PA"/>
</dbReference>
<dbReference type="GO" id="GO:0005576">
    <property type="term" value="C:extracellular region"/>
    <property type="evidence" value="ECO:0007669"/>
    <property type="project" value="UniProtKB-SubCell"/>
</dbReference>
<evidence type="ECO:0000256" key="4">
    <source>
        <dbReference type="ARBA" id="ARBA00023157"/>
    </source>
</evidence>
<keyword evidence="8" id="KW-1185">Reference proteome</keyword>
<dbReference type="InParanoid" id="A0A671EP87"/>
<dbReference type="GO" id="GO:0004252">
    <property type="term" value="F:serine-type endopeptidase activity"/>
    <property type="evidence" value="ECO:0007669"/>
    <property type="project" value="InterPro"/>
</dbReference>
<dbReference type="Proteomes" id="UP000472240">
    <property type="component" value="Chromosome 26"/>
</dbReference>
<reference evidence="8" key="3">
    <citation type="submission" date="2018-12" db="EMBL/GenBank/DDBJ databases">
        <title>G10K-VGP greater horseshoe bat female genome, primary haplotype.</title>
        <authorList>
            <person name="Teeling E."/>
            <person name="Myers G."/>
            <person name="Vernes S."/>
            <person name="Pippel M."/>
            <person name="Winkler S."/>
            <person name="Fedrigo O."/>
            <person name="Rhie A."/>
            <person name="Koren S."/>
            <person name="Phillippy A."/>
            <person name="Lewin H."/>
            <person name="Damas J."/>
            <person name="Howe K."/>
            <person name="Mountcastle J."/>
            <person name="Jarvis E.D."/>
        </authorList>
    </citation>
    <scope>NUCLEOTIDE SEQUENCE [LARGE SCALE GENOMIC DNA]</scope>
</reference>
<feature type="signal peptide" evidence="5">
    <location>
        <begin position="1"/>
        <end position="17"/>
    </location>
</feature>
<gene>
    <name evidence="7" type="primary">PRSS58</name>
</gene>
<reference evidence="7" key="4">
    <citation type="submission" date="2025-08" db="UniProtKB">
        <authorList>
            <consortium name="Ensembl"/>
        </authorList>
    </citation>
    <scope>IDENTIFICATION</scope>
</reference>
<sequence length="241" mass="26765">MKFVLFWVLLNLPLALAFDPDYTNGITPPYLAYLKSYYLPCTGVLVHPLWVITAASCNLPSLHVILGVTNPSNLTEQNVQVVGYEKKIHHPYFSITSIENNLMLIKLNKYVELNDYVSLAGLPNGSAPEDTACTVSTWAYNLCDIYKDPDSLQNVNISVISVTRCRDGYKTHDIKKSMLCLGIVPGRRQPCKEVAAAPAVCNGILQGILTFADGCVLRADVGIYTKIFSYMPWIENTIQNN</sequence>
<evidence type="ECO:0000313" key="7">
    <source>
        <dbReference type="Ensembl" id="ENSRFEP00010015071.1"/>
    </source>
</evidence>
<dbReference type="PANTHER" id="PTHR24271">
    <property type="entry name" value="KALLIKREIN-RELATED"/>
    <property type="match status" value="1"/>
</dbReference>
<keyword evidence="4" id="KW-1015">Disulfide bond</keyword>
<dbReference type="CDD" id="cd00190">
    <property type="entry name" value="Tryp_SPc"/>
    <property type="match status" value="1"/>
</dbReference>
<dbReference type="InterPro" id="IPR001254">
    <property type="entry name" value="Trypsin_dom"/>
</dbReference>
<reference evidence="7 8" key="1">
    <citation type="journal article" date="2015" name="Annu Rev Anim Biosci">
        <title>The Genome 10K Project: a way forward.</title>
        <authorList>
            <person name="Koepfli K.P."/>
            <person name="Paten B."/>
            <person name="O'Brien S.J."/>
            <person name="Koepfli K.P."/>
            <person name="Paten B."/>
            <person name="Antunes A."/>
            <person name="Belov K."/>
            <person name="Bustamante C."/>
            <person name="Castoe T.A."/>
            <person name="Clawson H."/>
            <person name="Crawford A.J."/>
            <person name="Diekhans M."/>
            <person name="Distel D."/>
            <person name="Durbin R."/>
            <person name="Earl D."/>
            <person name="Fujita M.K."/>
            <person name="Gamble T."/>
            <person name="Georges A."/>
            <person name="Gemmell N."/>
            <person name="Gilbert M.T."/>
            <person name="Graves J.M."/>
            <person name="Green R.E."/>
            <person name="Hickey G."/>
            <person name="Jarvis E.D."/>
            <person name="Johnson W."/>
            <person name="Komissarov A."/>
            <person name="Korf I."/>
            <person name="Kuhn R."/>
            <person name="Larkin D.M."/>
            <person name="Lewin H."/>
            <person name="Lopez J.V."/>
            <person name="Ma J."/>
            <person name="Marques-Bonet T."/>
            <person name="Miller W."/>
            <person name="Murphy R."/>
            <person name="Pevzner P."/>
            <person name="Shapiro B."/>
            <person name="Steiner C."/>
            <person name="Tamazian G."/>
            <person name="Venkatesh B."/>
            <person name="Wang J."/>
            <person name="Wayne R."/>
            <person name="Wiley E."/>
            <person name="Yang H."/>
            <person name="Zhang G."/>
            <person name="Haussler D."/>
            <person name="Ryder O."/>
            <person name="O'Brien S.J."/>
        </authorList>
    </citation>
    <scope>NUCLEOTIDE SEQUENCE</scope>
</reference>
<dbReference type="GO" id="GO:0006508">
    <property type="term" value="P:proteolysis"/>
    <property type="evidence" value="ECO:0007669"/>
    <property type="project" value="InterPro"/>
</dbReference>
<dbReference type="InterPro" id="IPR043504">
    <property type="entry name" value="Peptidase_S1_PA_chymotrypsin"/>
</dbReference>
<organism evidence="7 8">
    <name type="scientific">Rhinolophus ferrumequinum</name>
    <name type="common">Greater horseshoe bat</name>
    <dbReference type="NCBI Taxonomy" id="59479"/>
    <lineage>
        <taxon>Eukaryota</taxon>
        <taxon>Metazoa</taxon>
        <taxon>Chordata</taxon>
        <taxon>Craniata</taxon>
        <taxon>Vertebrata</taxon>
        <taxon>Euteleostomi</taxon>
        <taxon>Mammalia</taxon>
        <taxon>Eutheria</taxon>
        <taxon>Laurasiatheria</taxon>
        <taxon>Chiroptera</taxon>
        <taxon>Yinpterochiroptera</taxon>
        <taxon>Rhinolophoidea</taxon>
        <taxon>Rhinolophidae</taxon>
        <taxon>Rhinolophinae</taxon>
        <taxon>Rhinolophus</taxon>
    </lineage>
</organism>
<dbReference type="PANTHER" id="PTHR24271:SF56">
    <property type="entry name" value="SERINE PROTEASE 58"/>
    <property type="match status" value="1"/>
</dbReference>
<evidence type="ECO:0000256" key="1">
    <source>
        <dbReference type="ARBA" id="ARBA00004613"/>
    </source>
</evidence>
<dbReference type="Ensembl" id="ENSRFET00010016459.1">
    <property type="protein sequence ID" value="ENSRFEP00010015071.1"/>
    <property type="gene ID" value="ENSRFEG00010010194.1"/>
</dbReference>
<proteinExistence type="predicted"/>
<dbReference type="FunCoup" id="A0A671EP87">
    <property type="interactions" value="4"/>
</dbReference>
<dbReference type="Gene3D" id="2.40.10.10">
    <property type="entry name" value="Trypsin-like serine proteases"/>
    <property type="match status" value="2"/>
</dbReference>